<evidence type="ECO:0000313" key="3">
    <source>
        <dbReference type="EMBL" id="KAI1610228.1"/>
    </source>
</evidence>
<keyword evidence="4" id="KW-1185">Reference proteome</keyword>
<dbReference type="EMBL" id="MU404358">
    <property type="protein sequence ID" value="KAI1610228.1"/>
    <property type="molecule type" value="Genomic_DNA"/>
</dbReference>
<dbReference type="Proteomes" id="UP001203852">
    <property type="component" value="Unassembled WGS sequence"/>
</dbReference>
<dbReference type="AlphaFoldDB" id="A0AAN6DQK5"/>
<feature type="compositionally biased region" description="Basic residues" evidence="1">
    <location>
        <begin position="217"/>
        <end position="229"/>
    </location>
</feature>
<gene>
    <name evidence="3" type="ORF">EDD36DRAFT_467301</name>
</gene>
<reference evidence="3" key="1">
    <citation type="journal article" date="2022" name="bioRxiv">
        <title>Deciphering the potential niche of two novel black yeast fungi from a biological soil crust based on their genomes, phenotypes, and melanin regulation.</title>
        <authorList>
            <consortium name="DOE Joint Genome Institute"/>
            <person name="Carr E.C."/>
            <person name="Barton Q."/>
            <person name="Grambo S."/>
            <person name="Sullivan M."/>
            <person name="Renfro C.M."/>
            <person name="Kuo A."/>
            <person name="Pangilinan J."/>
            <person name="Lipzen A."/>
            <person name="Keymanesh K."/>
            <person name="Savage E."/>
            <person name="Barry K."/>
            <person name="Grigoriev I.V."/>
            <person name="Riekhof W.R."/>
            <person name="Harris S.S."/>
        </authorList>
    </citation>
    <scope>NUCLEOTIDE SEQUENCE</scope>
    <source>
        <strain evidence="3">JF 03-4F</strain>
    </source>
</reference>
<organism evidence="3 4">
    <name type="scientific">Exophiala viscosa</name>
    <dbReference type="NCBI Taxonomy" id="2486360"/>
    <lineage>
        <taxon>Eukaryota</taxon>
        <taxon>Fungi</taxon>
        <taxon>Dikarya</taxon>
        <taxon>Ascomycota</taxon>
        <taxon>Pezizomycotina</taxon>
        <taxon>Eurotiomycetes</taxon>
        <taxon>Chaetothyriomycetidae</taxon>
        <taxon>Chaetothyriales</taxon>
        <taxon>Herpotrichiellaceae</taxon>
        <taxon>Exophiala</taxon>
    </lineage>
</organism>
<sequence length="369" mass="41272">MSTKLAYQNTNSSASSTKTPGKTFVVPLFLSTSRYSARESAFASGALPHNTRSRSSVRSVIEHGPGRPGQVPLLLRQQREQDEVSDMYGGSLSDRTTGGHPDAHNLGNSRSISSSRRARSTQSGSTRSTHSSARTGVRPASRRKPSSRDVEISTKARMSFAFGITLLVSVVIYLVLTFRKIAQGTMFNVMSIVLILILTGIFLHQFISMLMLKRRPRRKRQRAVHRHGRERSNAQSRRAGPEDELQPEKPIPIHMAADGLGPDLERGDQVPIKIPPPVYGNDRTSMRINPDLIHWKEVLPSPLTPTYDEALNQVHQTMGYRPPSYLSENEVDEVMANRRRDVDAALKIIHPLERERLRELTAHALEGHR</sequence>
<feature type="region of interest" description="Disordered" evidence="1">
    <location>
        <begin position="217"/>
        <end position="251"/>
    </location>
</feature>
<keyword evidence="2" id="KW-0472">Membrane</keyword>
<feature type="compositionally biased region" description="Low complexity" evidence="1">
    <location>
        <begin position="109"/>
        <end position="135"/>
    </location>
</feature>
<feature type="transmembrane region" description="Helical" evidence="2">
    <location>
        <begin position="158"/>
        <end position="178"/>
    </location>
</feature>
<accession>A0AAN6DQK5</accession>
<feature type="compositionally biased region" description="Polar residues" evidence="1">
    <location>
        <begin position="1"/>
        <end position="20"/>
    </location>
</feature>
<evidence type="ECO:0000313" key="4">
    <source>
        <dbReference type="Proteomes" id="UP001203852"/>
    </source>
</evidence>
<proteinExistence type="predicted"/>
<evidence type="ECO:0000256" key="2">
    <source>
        <dbReference type="SAM" id="Phobius"/>
    </source>
</evidence>
<name>A0AAN6DQK5_9EURO</name>
<evidence type="ECO:0000256" key="1">
    <source>
        <dbReference type="SAM" id="MobiDB-lite"/>
    </source>
</evidence>
<protein>
    <submittedName>
        <fullName evidence="3">Uncharacterized protein</fullName>
    </submittedName>
</protein>
<feature type="region of interest" description="Disordered" evidence="1">
    <location>
        <begin position="1"/>
        <end position="21"/>
    </location>
</feature>
<feature type="transmembrane region" description="Helical" evidence="2">
    <location>
        <begin position="190"/>
        <end position="212"/>
    </location>
</feature>
<keyword evidence="2" id="KW-1133">Transmembrane helix</keyword>
<feature type="region of interest" description="Disordered" evidence="1">
    <location>
        <begin position="46"/>
        <end position="150"/>
    </location>
</feature>
<comment type="caution">
    <text evidence="3">The sequence shown here is derived from an EMBL/GenBank/DDBJ whole genome shotgun (WGS) entry which is preliminary data.</text>
</comment>
<keyword evidence="2" id="KW-0812">Transmembrane</keyword>